<dbReference type="Proteomes" id="UP001055219">
    <property type="component" value="Unassembled WGS sequence"/>
</dbReference>
<dbReference type="AlphaFoldDB" id="A0A9P9XXR6"/>
<evidence type="ECO:0000313" key="2">
    <source>
        <dbReference type="EMBL" id="KAI6779846.1"/>
    </source>
</evidence>
<organism evidence="2 3">
    <name type="scientific">Emericellopsis cladophorae</name>
    <dbReference type="NCBI Taxonomy" id="2686198"/>
    <lineage>
        <taxon>Eukaryota</taxon>
        <taxon>Fungi</taxon>
        <taxon>Dikarya</taxon>
        <taxon>Ascomycota</taxon>
        <taxon>Pezizomycotina</taxon>
        <taxon>Sordariomycetes</taxon>
        <taxon>Hypocreomycetidae</taxon>
        <taxon>Hypocreales</taxon>
        <taxon>Bionectriaceae</taxon>
        <taxon>Emericellopsis</taxon>
    </lineage>
</organism>
<sequence length="145" mass="16224">MKRGWGAASHEDLLLCLLDYCKPTKAIVTDITERMRVKGYTYSYDAINQHIQKLRKSRDMSRLNEGANGDPSSKPTTPVKRTASAASTPRKRKAPIKKAKGKVVEDEQCDGDEEESFEDHMAKVKAEADMDGDQLLKKIKQEAIA</sequence>
<feature type="compositionally biased region" description="Acidic residues" evidence="1">
    <location>
        <begin position="106"/>
        <end position="117"/>
    </location>
</feature>
<feature type="compositionally biased region" description="Basic residues" evidence="1">
    <location>
        <begin position="89"/>
        <end position="101"/>
    </location>
</feature>
<feature type="region of interest" description="Disordered" evidence="1">
    <location>
        <begin position="53"/>
        <end position="119"/>
    </location>
</feature>
<dbReference type="RefSeq" id="XP_051360702.1">
    <property type="nucleotide sequence ID" value="XM_051508240.1"/>
</dbReference>
<evidence type="ECO:0000313" key="3">
    <source>
        <dbReference type="Proteomes" id="UP001055219"/>
    </source>
</evidence>
<name>A0A9P9XXR6_9HYPO</name>
<protein>
    <submittedName>
        <fullName evidence="2">Uncharacterized protein</fullName>
    </submittedName>
</protein>
<dbReference type="EMBL" id="JAGIXG020000041">
    <property type="protein sequence ID" value="KAI6779846.1"/>
    <property type="molecule type" value="Genomic_DNA"/>
</dbReference>
<gene>
    <name evidence="2" type="ORF">J7T54_003770</name>
</gene>
<keyword evidence="3" id="KW-1185">Reference proteome</keyword>
<reference evidence="2" key="1">
    <citation type="journal article" date="2021" name="J Fungi (Basel)">
        <title>Genomic and Metabolomic Analyses of the Marine Fungus Emericellopsis cladophorae: Insights into Saltwater Adaptability Mechanisms and Its Biosynthetic Potential.</title>
        <authorList>
            <person name="Goncalves M.F.M."/>
            <person name="Hilario S."/>
            <person name="Van de Peer Y."/>
            <person name="Esteves A.C."/>
            <person name="Alves A."/>
        </authorList>
    </citation>
    <scope>NUCLEOTIDE SEQUENCE</scope>
    <source>
        <strain evidence="2">MUM 19.33</strain>
    </source>
</reference>
<evidence type="ECO:0000256" key="1">
    <source>
        <dbReference type="SAM" id="MobiDB-lite"/>
    </source>
</evidence>
<proteinExistence type="predicted"/>
<accession>A0A9P9XXR6</accession>
<reference evidence="2" key="2">
    <citation type="submission" date="2022-07" db="EMBL/GenBank/DDBJ databases">
        <authorList>
            <person name="Goncalves M.F.M."/>
            <person name="Hilario S."/>
            <person name="Van De Peer Y."/>
            <person name="Esteves A.C."/>
            <person name="Alves A."/>
        </authorList>
    </citation>
    <scope>NUCLEOTIDE SEQUENCE</scope>
    <source>
        <strain evidence="2">MUM 19.33</strain>
    </source>
</reference>
<comment type="caution">
    <text evidence="2">The sequence shown here is derived from an EMBL/GenBank/DDBJ whole genome shotgun (WGS) entry which is preliminary data.</text>
</comment>
<dbReference type="GeneID" id="75830265"/>
<dbReference type="OrthoDB" id="4777826at2759"/>